<proteinExistence type="predicted"/>
<keyword evidence="2" id="KW-1185">Reference proteome</keyword>
<dbReference type="EMBL" id="SRZC01000035">
    <property type="protein sequence ID" value="TGX79876.1"/>
    <property type="molecule type" value="Genomic_DNA"/>
</dbReference>
<comment type="caution">
    <text evidence="1">The sequence shown here is derived from an EMBL/GenBank/DDBJ whole genome shotgun (WGS) entry which is preliminary data.</text>
</comment>
<accession>A0AC61QLQ7</accession>
<name>A0AC61QLQ7_9BACT</name>
<evidence type="ECO:0000313" key="2">
    <source>
        <dbReference type="Proteomes" id="UP000308886"/>
    </source>
</evidence>
<gene>
    <name evidence="1" type="ORF">E5358_14370</name>
</gene>
<reference evidence="1" key="1">
    <citation type="submission" date="2019-04" db="EMBL/GenBank/DDBJ databases">
        <title>Microbes associate with the intestines of laboratory mice.</title>
        <authorList>
            <person name="Navarre W."/>
            <person name="Wong E."/>
            <person name="Huang K."/>
            <person name="Tropini C."/>
            <person name="Ng K."/>
            <person name="Yu B."/>
        </authorList>
    </citation>
    <scope>NUCLEOTIDE SEQUENCE</scope>
    <source>
        <strain evidence="1">NM73_A23</strain>
    </source>
</reference>
<sequence>MTRWKLWYILVLFSLSLLITACGNKESKMTVRSVYYWNTAFNIDSIKRDFIKSHKIGKIYVRYFDVVQDVSGGFPVPNATIRIDSVPEGLTQEIVPVVFVLPDALDCDVRKLGEMILARVKQMSETHSMGEVREIQIDCDWTVSTRQRFFDFMKSLKERTAEEGIILSSTIRLHQLATAPPPADRGVLMVYNTGDMRRIDKEKPILDIKNVLPYLKHLKNYPLPLATAYPIYRWELLFRNGRFVDIVHDRSELPILQSDTVVVRQPSMDDIMACRRAIEKVRPECANEIILFDLNSYNIKRYGYKDFENIYNRSVGF</sequence>
<dbReference type="Proteomes" id="UP000308886">
    <property type="component" value="Unassembled WGS sequence"/>
</dbReference>
<organism evidence="1 2">
    <name type="scientific">Palleniella muris</name>
    <dbReference type="NCBI Taxonomy" id="3038145"/>
    <lineage>
        <taxon>Bacteria</taxon>
        <taxon>Pseudomonadati</taxon>
        <taxon>Bacteroidota</taxon>
        <taxon>Bacteroidia</taxon>
        <taxon>Bacteroidales</taxon>
        <taxon>Prevotellaceae</taxon>
        <taxon>Palleniella</taxon>
    </lineage>
</organism>
<evidence type="ECO:0000313" key="1">
    <source>
        <dbReference type="EMBL" id="TGX79876.1"/>
    </source>
</evidence>
<protein>
    <submittedName>
        <fullName evidence="1">Uncharacterized protein</fullName>
    </submittedName>
</protein>